<protein>
    <submittedName>
        <fullName evidence="2">Uncharacterized protein</fullName>
    </submittedName>
</protein>
<accession>A0A6A6WZ38</accession>
<organism evidence="2 3">
    <name type="scientific">Melanomma pulvis-pyrius CBS 109.77</name>
    <dbReference type="NCBI Taxonomy" id="1314802"/>
    <lineage>
        <taxon>Eukaryota</taxon>
        <taxon>Fungi</taxon>
        <taxon>Dikarya</taxon>
        <taxon>Ascomycota</taxon>
        <taxon>Pezizomycotina</taxon>
        <taxon>Dothideomycetes</taxon>
        <taxon>Pleosporomycetidae</taxon>
        <taxon>Pleosporales</taxon>
        <taxon>Melanommataceae</taxon>
        <taxon>Melanomma</taxon>
    </lineage>
</organism>
<name>A0A6A6WZ38_9PLEO</name>
<reference evidence="2" key="1">
    <citation type="journal article" date="2020" name="Stud. Mycol.">
        <title>101 Dothideomycetes genomes: a test case for predicting lifestyles and emergence of pathogens.</title>
        <authorList>
            <person name="Haridas S."/>
            <person name="Albert R."/>
            <person name="Binder M."/>
            <person name="Bloem J."/>
            <person name="Labutti K."/>
            <person name="Salamov A."/>
            <person name="Andreopoulos B."/>
            <person name="Baker S."/>
            <person name="Barry K."/>
            <person name="Bills G."/>
            <person name="Bluhm B."/>
            <person name="Cannon C."/>
            <person name="Castanera R."/>
            <person name="Culley D."/>
            <person name="Daum C."/>
            <person name="Ezra D."/>
            <person name="Gonzalez J."/>
            <person name="Henrissat B."/>
            <person name="Kuo A."/>
            <person name="Liang C."/>
            <person name="Lipzen A."/>
            <person name="Lutzoni F."/>
            <person name="Magnuson J."/>
            <person name="Mondo S."/>
            <person name="Nolan M."/>
            <person name="Ohm R."/>
            <person name="Pangilinan J."/>
            <person name="Park H.-J."/>
            <person name="Ramirez L."/>
            <person name="Alfaro M."/>
            <person name="Sun H."/>
            <person name="Tritt A."/>
            <person name="Yoshinaga Y."/>
            <person name="Zwiers L.-H."/>
            <person name="Turgeon B."/>
            <person name="Goodwin S."/>
            <person name="Spatafora J."/>
            <person name="Crous P."/>
            <person name="Grigoriev I."/>
        </authorList>
    </citation>
    <scope>NUCLEOTIDE SEQUENCE</scope>
    <source>
        <strain evidence="2">CBS 109.77</strain>
    </source>
</reference>
<evidence type="ECO:0000256" key="1">
    <source>
        <dbReference type="SAM" id="MobiDB-lite"/>
    </source>
</evidence>
<keyword evidence="3" id="KW-1185">Reference proteome</keyword>
<sequence length="156" mass="17368">MIRPIRAAPCLARGPGEMMNRRPGPLDRGRGRQARSTASDGEGRRGLPVLCLCPLLSSALLSSPPPSPPPLHRSLTPPVSALPQLLQFAFTRDPAVVRPSLIERSPRHSLFTPHRLIRSLRSVPSRNPAPQIHSSRRRPISRIPCCNLPWTRRRRT</sequence>
<dbReference type="AlphaFoldDB" id="A0A6A6WZ38"/>
<dbReference type="EMBL" id="MU002175">
    <property type="protein sequence ID" value="KAF2788947.1"/>
    <property type="molecule type" value="Genomic_DNA"/>
</dbReference>
<gene>
    <name evidence="2" type="ORF">K505DRAFT_100488</name>
</gene>
<dbReference type="Proteomes" id="UP000799757">
    <property type="component" value="Unassembled WGS sequence"/>
</dbReference>
<evidence type="ECO:0000313" key="2">
    <source>
        <dbReference type="EMBL" id="KAF2788947.1"/>
    </source>
</evidence>
<evidence type="ECO:0000313" key="3">
    <source>
        <dbReference type="Proteomes" id="UP000799757"/>
    </source>
</evidence>
<proteinExistence type="predicted"/>
<feature type="region of interest" description="Disordered" evidence="1">
    <location>
        <begin position="10"/>
        <end position="43"/>
    </location>
</feature>